<protein>
    <submittedName>
        <fullName evidence="1">Uncharacterized protein</fullName>
    </submittedName>
</protein>
<dbReference type="AlphaFoldDB" id="A0A418VEI9"/>
<reference evidence="1 2" key="1">
    <citation type="submission" date="2018-09" db="EMBL/GenBank/DDBJ databases">
        <authorList>
            <person name="Zhu H."/>
        </authorList>
    </citation>
    <scope>NUCLEOTIDE SEQUENCE [LARGE SCALE GENOMIC DNA]</scope>
    <source>
        <strain evidence="1 2">K2S05-167</strain>
    </source>
</reference>
<accession>A0A418VEI9</accession>
<keyword evidence="2" id="KW-1185">Reference proteome</keyword>
<dbReference type="EMBL" id="QYUJ01000010">
    <property type="protein sequence ID" value="RJF74524.1"/>
    <property type="molecule type" value="Genomic_DNA"/>
</dbReference>
<comment type="caution">
    <text evidence="1">The sequence shown here is derived from an EMBL/GenBank/DDBJ whole genome shotgun (WGS) entry which is preliminary data.</text>
</comment>
<dbReference type="Proteomes" id="UP000286287">
    <property type="component" value="Unassembled WGS sequence"/>
</dbReference>
<evidence type="ECO:0000313" key="2">
    <source>
        <dbReference type="Proteomes" id="UP000286287"/>
    </source>
</evidence>
<dbReference type="OrthoDB" id="66608at2"/>
<gene>
    <name evidence="1" type="ORF">D3875_04390</name>
</gene>
<proteinExistence type="predicted"/>
<sequence length="300" mass="34172">MMFPVLRYTALRQLVHILVDGPSGYRTARNLEAYFARLGYASPLLKTESRIDYVARVIEEAQQRGQSDRLLEAVIQAEAAQDARASLQRLISDVLSPYGWTIQHDDLSGFRVQPLVIQAAPVTPDVLEQPDFGHVFLTDEEGTVLRNRWTEAVVLYHAGAWRMGCIALSTILEHMLVACLQAYPDSTRASREAPQHLGAIREWRLDVLLAIANERGWMTLSAAAFPYRVRHYRDYVTPAHELREGDAWSEALIGETWRNVKRTIEELHDRTGAMLPITTRTHSRKALQRAQLNAAYKRRM</sequence>
<evidence type="ECO:0000313" key="1">
    <source>
        <dbReference type="EMBL" id="RJF74524.1"/>
    </source>
</evidence>
<organism evidence="1 2">
    <name type="scientific">Deinococcus cavernae</name>
    <dbReference type="NCBI Taxonomy" id="2320857"/>
    <lineage>
        <taxon>Bacteria</taxon>
        <taxon>Thermotogati</taxon>
        <taxon>Deinococcota</taxon>
        <taxon>Deinococci</taxon>
        <taxon>Deinococcales</taxon>
        <taxon>Deinococcaceae</taxon>
        <taxon>Deinococcus</taxon>
    </lineage>
</organism>
<name>A0A418VEI9_9DEIO</name>
<dbReference type="RefSeq" id="WP_119761545.1">
    <property type="nucleotide sequence ID" value="NZ_QYUJ01000010.1"/>
</dbReference>